<evidence type="ECO:0008006" key="3">
    <source>
        <dbReference type="Google" id="ProtNLM"/>
    </source>
</evidence>
<dbReference type="PANTHER" id="PTHR10612:SF34">
    <property type="entry name" value="APOLIPOPROTEIN D"/>
    <property type="match status" value="1"/>
</dbReference>
<dbReference type="AlphaFoldDB" id="A0AAE0GFG9"/>
<name>A0AAE0GFG9_9CHLO</name>
<dbReference type="GO" id="GO:0000302">
    <property type="term" value="P:response to reactive oxygen species"/>
    <property type="evidence" value="ECO:0007669"/>
    <property type="project" value="TreeGrafter"/>
</dbReference>
<organism evidence="1 2">
    <name type="scientific">Cymbomonas tetramitiformis</name>
    <dbReference type="NCBI Taxonomy" id="36881"/>
    <lineage>
        <taxon>Eukaryota</taxon>
        <taxon>Viridiplantae</taxon>
        <taxon>Chlorophyta</taxon>
        <taxon>Pyramimonadophyceae</taxon>
        <taxon>Pyramimonadales</taxon>
        <taxon>Pyramimonadaceae</taxon>
        <taxon>Cymbomonas</taxon>
    </lineage>
</organism>
<reference evidence="1 2" key="1">
    <citation type="journal article" date="2015" name="Genome Biol. Evol.">
        <title>Comparative Genomics of a Bacterivorous Green Alga Reveals Evolutionary Causalities and Consequences of Phago-Mixotrophic Mode of Nutrition.</title>
        <authorList>
            <person name="Burns J.A."/>
            <person name="Paasch A."/>
            <person name="Narechania A."/>
            <person name="Kim E."/>
        </authorList>
    </citation>
    <scope>NUCLEOTIDE SEQUENCE [LARGE SCALE GENOMIC DNA]</scope>
    <source>
        <strain evidence="1 2">PLY_AMNH</strain>
    </source>
</reference>
<accession>A0AAE0GFG9</accession>
<dbReference type="PANTHER" id="PTHR10612">
    <property type="entry name" value="APOLIPOPROTEIN D"/>
    <property type="match status" value="1"/>
</dbReference>
<dbReference type="Proteomes" id="UP001190700">
    <property type="component" value="Unassembled WGS sequence"/>
</dbReference>
<dbReference type="InterPro" id="IPR012674">
    <property type="entry name" value="Calycin"/>
</dbReference>
<dbReference type="EMBL" id="LGRX02006205">
    <property type="protein sequence ID" value="KAK3277229.1"/>
    <property type="molecule type" value="Genomic_DNA"/>
</dbReference>
<protein>
    <recommendedName>
        <fullName evidence="3">Apolipoprotein D</fullName>
    </recommendedName>
</protein>
<proteinExistence type="predicted"/>
<dbReference type="Gene3D" id="2.40.128.20">
    <property type="match status" value="1"/>
</dbReference>
<evidence type="ECO:0000313" key="2">
    <source>
        <dbReference type="Proteomes" id="UP001190700"/>
    </source>
</evidence>
<sequence length="276" mass="31075">MKCKSDTSHFKILRWSREQENLRGTVQLPESKVRNKGFISRATGFNTAMKACVYVVVFAATFSLVAATPKFGPCPKVVTGMTELDLNKMGGFWFEWGQYNAFFERGDCVVTNYTLELDQNRIECLDRSYTAGKGFSNNPSDPKRVLEWLTCKPNADGTWNPACQMVVSQGGVAYTVLETDYTSYSIGYSCADVKLGHLPLLWVVTRDNVPSDSFIEMLKTKIDTWPELDVKYEDLDLQTTHYDRAKCCSLYTNKTLINLPAELLEQQCGAKKIAVA</sequence>
<comment type="caution">
    <text evidence="1">The sequence shown here is derived from an EMBL/GenBank/DDBJ whole genome shotgun (WGS) entry which is preliminary data.</text>
</comment>
<dbReference type="SUPFAM" id="SSF50814">
    <property type="entry name" value="Lipocalins"/>
    <property type="match status" value="1"/>
</dbReference>
<dbReference type="GO" id="GO:0005737">
    <property type="term" value="C:cytoplasm"/>
    <property type="evidence" value="ECO:0007669"/>
    <property type="project" value="TreeGrafter"/>
</dbReference>
<evidence type="ECO:0000313" key="1">
    <source>
        <dbReference type="EMBL" id="KAK3277229.1"/>
    </source>
</evidence>
<gene>
    <name evidence="1" type="ORF">CYMTET_14753</name>
</gene>
<keyword evidence="2" id="KW-1185">Reference proteome</keyword>
<dbReference type="GO" id="GO:0006629">
    <property type="term" value="P:lipid metabolic process"/>
    <property type="evidence" value="ECO:0007669"/>
    <property type="project" value="TreeGrafter"/>
</dbReference>